<dbReference type="AlphaFoldDB" id="A0A2N5PKE6"/>
<name>A0A2N5PKE6_MEDGN</name>
<organism evidence="1 2">
    <name type="scientific">Mediterraneibacter gnavus</name>
    <name type="common">Ruminococcus gnavus</name>
    <dbReference type="NCBI Taxonomy" id="33038"/>
    <lineage>
        <taxon>Bacteria</taxon>
        <taxon>Bacillati</taxon>
        <taxon>Bacillota</taxon>
        <taxon>Clostridia</taxon>
        <taxon>Lachnospirales</taxon>
        <taxon>Lachnospiraceae</taxon>
        <taxon>Mediterraneibacter</taxon>
    </lineage>
</organism>
<protein>
    <submittedName>
        <fullName evidence="1">Uncharacterized protein</fullName>
    </submittedName>
</protein>
<dbReference type="Proteomes" id="UP000235093">
    <property type="component" value="Unassembled WGS sequence"/>
</dbReference>
<gene>
    <name evidence="1" type="ORF">CDL23_07900</name>
</gene>
<accession>A0A2N5PKE6</accession>
<reference evidence="1 2" key="1">
    <citation type="journal article" date="2017" name="Genome Med.">
        <title>A novel Ruminococcus gnavus clade enriched in inflammatory bowel disease patients.</title>
        <authorList>
            <person name="Hall A.B."/>
            <person name="Yassour M."/>
            <person name="Sauk J."/>
            <person name="Garner A."/>
            <person name="Jiang X."/>
            <person name="Arthur T."/>
            <person name="Lagoudas G.K."/>
            <person name="Vatanen T."/>
            <person name="Fornelos N."/>
            <person name="Wilson R."/>
            <person name="Bertha M."/>
            <person name="Cohen M."/>
            <person name="Garber J."/>
            <person name="Khalili H."/>
            <person name="Gevers D."/>
            <person name="Ananthakrishnan A.N."/>
            <person name="Kugathasan S."/>
            <person name="Lander E.S."/>
            <person name="Blainey P."/>
            <person name="Vlamakis H."/>
            <person name="Xavier R.J."/>
            <person name="Huttenhower C."/>
        </authorList>
    </citation>
    <scope>NUCLEOTIDE SEQUENCE [LARGE SCALE GENOMIC DNA]</scope>
    <source>
        <strain evidence="1 2">RJX1125</strain>
    </source>
</reference>
<dbReference type="EMBL" id="NIHT01000010">
    <property type="protein sequence ID" value="PLT75604.1"/>
    <property type="molecule type" value="Genomic_DNA"/>
</dbReference>
<proteinExistence type="predicted"/>
<dbReference type="RefSeq" id="WP_101883936.1">
    <property type="nucleotide sequence ID" value="NZ_NIHT01000010.1"/>
</dbReference>
<evidence type="ECO:0000313" key="2">
    <source>
        <dbReference type="Proteomes" id="UP000235093"/>
    </source>
</evidence>
<comment type="caution">
    <text evidence="1">The sequence shown here is derived from an EMBL/GenBank/DDBJ whole genome shotgun (WGS) entry which is preliminary data.</text>
</comment>
<evidence type="ECO:0000313" key="1">
    <source>
        <dbReference type="EMBL" id="PLT75604.1"/>
    </source>
</evidence>
<sequence>MFSNVKIDNGLFLDGKKLNCVKSYKLEQKYEDVVADLTVNMDVQVFDGITKTPSIVAGSIKAEKLSGLRLSDLANLIADDVLVKVVYQKEMGTAVNIYEPGSISGEDPKFLEKPVKTIRTLIDTLVIELED</sequence>